<keyword evidence="2" id="KW-1185">Reference proteome</keyword>
<gene>
    <name evidence="1" type="ORF">AEST_31550</name>
</gene>
<proteinExistence type="predicted"/>
<organism evidence="1 2">
    <name type="scientific">Alishewanella aestuarii B11</name>
    <dbReference type="NCBI Taxonomy" id="1197174"/>
    <lineage>
        <taxon>Bacteria</taxon>
        <taxon>Pseudomonadati</taxon>
        <taxon>Pseudomonadota</taxon>
        <taxon>Gammaproteobacteria</taxon>
        <taxon>Alteromonadales</taxon>
        <taxon>Alteromonadaceae</taxon>
        <taxon>Alishewanella</taxon>
    </lineage>
</organism>
<protein>
    <submittedName>
        <fullName evidence="1">Uncharacterized protein</fullName>
    </submittedName>
</protein>
<comment type="caution">
    <text evidence="1">The sequence shown here is derived from an EMBL/GenBank/DDBJ whole genome shotgun (WGS) entry which is preliminary data.</text>
</comment>
<name>J2IBC4_9ALTE</name>
<evidence type="ECO:0000313" key="2">
    <source>
        <dbReference type="Proteomes" id="UP000012043"/>
    </source>
</evidence>
<dbReference type="EMBL" id="ALAB01000041">
    <property type="protein sequence ID" value="EJI83949.1"/>
    <property type="molecule type" value="Genomic_DNA"/>
</dbReference>
<sequence>MLTVIFKRRGAKLPFNRVVCRWMCAACFIRPDADILSGLRLAAF</sequence>
<dbReference type="AlphaFoldDB" id="J2IBC4"/>
<reference evidence="1 2" key="1">
    <citation type="journal article" date="2012" name="J. Bacteriol.">
        <title>Genome Sequence of Pectin-Degrading Alishewanella aestuarii Strain B11T, Isolated from Tidal Flat Sediment.</title>
        <authorList>
            <person name="Jung J."/>
            <person name="Choi S."/>
            <person name="Chun J."/>
            <person name="Park W."/>
        </authorList>
    </citation>
    <scope>NUCLEOTIDE SEQUENCE [LARGE SCALE GENOMIC DNA]</scope>
    <source>
        <strain evidence="1 2">B11</strain>
    </source>
</reference>
<dbReference type="Proteomes" id="UP000012043">
    <property type="component" value="Unassembled WGS sequence"/>
</dbReference>
<accession>J2IBC4</accession>
<evidence type="ECO:0000313" key="1">
    <source>
        <dbReference type="EMBL" id="EJI83949.1"/>
    </source>
</evidence>